<reference evidence="1" key="1">
    <citation type="journal article" date="2021" name="Proc. Natl. Acad. Sci. U.S.A.">
        <title>A Catalog of Tens of Thousands of Viruses from Human Metagenomes Reveals Hidden Associations with Chronic Diseases.</title>
        <authorList>
            <person name="Tisza M.J."/>
            <person name="Buck C.B."/>
        </authorList>
    </citation>
    <scope>NUCLEOTIDE SEQUENCE</scope>
    <source>
        <strain evidence="1">CtTgb17</strain>
    </source>
</reference>
<organism evidence="1">
    <name type="scientific">Siphoviridae sp. ctTgb17</name>
    <dbReference type="NCBI Taxonomy" id="2825521"/>
    <lineage>
        <taxon>Viruses</taxon>
        <taxon>Duplodnaviria</taxon>
        <taxon>Heunggongvirae</taxon>
        <taxon>Uroviricota</taxon>
        <taxon>Caudoviricetes</taxon>
    </lineage>
</organism>
<accession>A0A8S5TWW8</accession>
<name>A0A8S5TWW8_9CAUD</name>
<evidence type="ECO:0000313" key="1">
    <source>
        <dbReference type="EMBL" id="DAF86698.1"/>
    </source>
</evidence>
<protein>
    <submittedName>
        <fullName evidence="1">Uncharacterized protein</fullName>
    </submittedName>
</protein>
<sequence length="219" mass="24027">MMDKIVVTAADIEKLLAWRDEHNDPVRSMPVPLREVEIQIVESGISIKCFRSDKKLKLYLDSPARKLGHVVFAPLGNGLWKKKVSTLPADCNPAETEQGALTVYGSLMALMTYGTGSIRGGVATTTSKAPAGRKSPTKPHTASTTYIIHSVGKQLTVVPRGHHASPACSFTVRGHFRHYKSGKTVWIAEYRKGTGRSRGKTYKIGGDLDDREVRMAVPR</sequence>
<dbReference type="EMBL" id="BK015951">
    <property type="protein sequence ID" value="DAF86698.1"/>
    <property type="molecule type" value="Genomic_DNA"/>
</dbReference>
<proteinExistence type="predicted"/>